<sequence>MPTTPRVWAYIDETGDRGSGPNSSPVFGMAAVIVDDLSAPELRSAVTTLRTDFGVPAGKVMSWKEHVKNHDRRKRASAVLAGVPNLHVCYVFAVKNEVDPSSYICDPVRFYNFVALETYRSVAGAARDLYGTDARLWTRYGHVRGHDHNTTDAYIRRKSQTDERIPWHMEQGLRWVSADKYLESQAADLYGGFLKAAIWPSGEFGYTESAYLMSIWHQIRASEHCVVPHGLRSMPDTGLVAKMEWFPCRPCPKIPS</sequence>
<keyword evidence="2" id="KW-1185">Reference proteome</keyword>
<proteinExistence type="predicted"/>
<protein>
    <recommendedName>
        <fullName evidence="3">DUF3800 domain-containing protein</fullName>
    </recommendedName>
</protein>
<organism evidence="1 2">
    <name type="scientific">Nocardia camponoti</name>
    <dbReference type="NCBI Taxonomy" id="1616106"/>
    <lineage>
        <taxon>Bacteria</taxon>
        <taxon>Bacillati</taxon>
        <taxon>Actinomycetota</taxon>
        <taxon>Actinomycetes</taxon>
        <taxon>Mycobacteriales</taxon>
        <taxon>Nocardiaceae</taxon>
        <taxon>Nocardia</taxon>
    </lineage>
</organism>
<reference evidence="1" key="1">
    <citation type="journal article" date="2014" name="Int. J. Syst. Evol. Microbiol.">
        <title>Complete genome sequence of Corynebacterium casei LMG S-19264T (=DSM 44701T), isolated from a smear-ripened cheese.</title>
        <authorList>
            <consortium name="US DOE Joint Genome Institute (JGI-PGF)"/>
            <person name="Walter F."/>
            <person name="Albersmeier A."/>
            <person name="Kalinowski J."/>
            <person name="Ruckert C."/>
        </authorList>
    </citation>
    <scope>NUCLEOTIDE SEQUENCE</scope>
    <source>
        <strain evidence="1">CGMCC 4.7278</strain>
    </source>
</reference>
<dbReference type="Pfam" id="PF12686">
    <property type="entry name" value="DUF3800"/>
    <property type="match status" value="1"/>
</dbReference>
<dbReference type="RefSeq" id="WP_188829108.1">
    <property type="nucleotide sequence ID" value="NZ_BMMW01000002.1"/>
</dbReference>
<reference evidence="1" key="2">
    <citation type="submission" date="2020-09" db="EMBL/GenBank/DDBJ databases">
        <authorList>
            <person name="Sun Q."/>
            <person name="Zhou Y."/>
        </authorList>
    </citation>
    <scope>NUCLEOTIDE SEQUENCE</scope>
    <source>
        <strain evidence="1">CGMCC 4.7278</strain>
    </source>
</reference>
<evidence type="ECO:0008006" key="3">
    <source>
        <dbReference type="Google" id="ProtNLM"/>
    </source>
</evidence>
<dbReference type="EMBL" id="BMMW01000002">
    <property type="protein sequence ID" value="GGK52605.1"/>
    <property type="molecule type" value="Genomic_DNA"/>
</dbReference>
<name>A0A917QJT9_9NOCA</name>
<evidence type="ECO:0000313" key="2">
    <source>
        <dbReference type="Proteomes" id="UP000612956"/>
    </source>
</evidence>
<gene>
    <name evidence="1" type="ORF">GCM10011591_25460</name>
</gene>
<evidence type="ECO:0000313" key="1">
    <source>
        <dbReference type="EMBL" id="GGK52605.1"/>
    </source>
</evidence>
<dbReference type="InterPro" id="IPR024524">
    <property type="entry name" value="DUF3800"/>
</dbReference>
<comment type="caution">
    <text evidence="1">The sequence shown here is derived from an EMBL/GenBank/DDBJ whole genome shotgun (WGS) entry which is preliminary data.</text>
</comment>
<dbReference type="Proteomes" id="UP000612956">
    <property type="component" value="Unassembled WGS sequence"/>
</dbReference>
<accession>A0A917QJT9</accession>
<dbReference type="AlphaFoldDB" id="A0A917QJT9"/>